<evidence type="ECO:0000259" key="10">
    <source>
        <dbReference type="PROSITE" id="PS50126"/>
    </source>
</evidence>
<comment type="function">
    <text evidence="9">Involved in mRNA degradation. Catalyzes the phosphorolysis of single-stranded polyribonucleotides processively in the 3'- to 5'-direction.</text>
</comment>
<evidence type="ECO:0000313" key="12">
    <source>
        <dbReference type="Proteomes" id="UP001239782"/>
    </source>
</evidence>
<evidence type="ECO:0000256" key="4">
    <source>
        <dbReference type="ARBA" id="ARBA00022679"/>
    </source>
</evidence>
<dbReference type="KEGG" id="plei:Q9312_15060"/>
<keyword evidence="3 9" id="KW-0963">Cytoplasm</keyword>
<dbReference type="Gene3D" id="3.30.1370.10">
    <property type="entry name" value="K Homology domain, type 1"/>
    <property type="match status" value="1"/>
</dbReference>
<dbReference type="SUPFAM" id="SSF50249">
    <property type="entry name" value="Nucleic acid-binding proteins"/>
    <property type="match status" value="1"/>
</dbReference>
<evidence type="ECO:0000313" key="11">
    <source>
        <dbReference type="EMBL" id="WMS86538.1"/>
    </source>
</evidence>
<keyword evidence="8 9" id="KW-0694">RNA-binding</keyword>
<proteinExistence type="inferred from homology"/>
<dbReference type="SUPFAM" id="SSF54211">
    <property type="entry name" value="Ribosomal protein S5 domain 2-like"/>
    <property type="match status" value="2"/>
</dbReference>
<dbReference type="SMART" id="SM00316">
    <property type="entry name" value="S1"/>
    <property type="match status" value="1"/>
</dbReference>
<gene>
    <name evidence="9 11" type="primary">pnp</name>
    <name evidence="11" type="ORF">Q9312_15060</name>
</gene>
<organism evidence="11 12">
    <name type="scientific">Pleionea litopenaei</name>
    <dbReference type="NCBI Taxonomy" id="3070815"/>
    <lineage>
        <taxon>Bacteria</taxon>
        <taxon>Pseudomonadati</taxon>
        <taxon>Pseudomonadota</taxon>
        <taxon>Gammaproteobacteria</taxon>
        <taxon>Oceanospirillales</taxon>
        <taxon>Pleioneaceae</taxon>
        <taxon>Pleionea</taxon>
    </lineage>
</organism>
<dbReference type="InterPro" id="IPR027408">
    <property type="entry name" value="PNPase/RNase_PH_dom_sf"/>
</dbReference>
<dbReference type="PROSITE" id="PS50126">
    <property type="entry name" value="S1"/>
    <property type="match status" value="1"/>
</dbReference>
<comment type="subunit">
    <text evidence="9">Component of the RNA degradosome, which is a multiprotein complex involved in RNA processing and mRNA degradation.</text>
</comment>
<dbReference type="InterPro" id="IPR012162">
    <property type="entry name" value="PNPase"/>
</dbReference>
<evidence type="ECO:0000256" key="2">
    <source>
        <dbReference type="ARBA" id="ARBA00007404"/>
    </source>
</evidence>
<comment type="catalytic activity">
    <reaction evidence="9">
        <text>RNA(n+1) + phosphate = RNA(n) + a ribonucleoside 5'-diphosphate</text>
        <dbReference type="Rhea" id="RHEA:22096"/>
        <dbReference type="Rhea" id="RHEA-COMP:14527"/>
        <dbReference type="Rhea" id="RHEA-COMP:17342"/>
        <dbReference type="ChEBI" id="CHEBI:43474"/>
        <dbReference type="ChEBI" id="CHEBI:57930"/>
        <dbReference type="ChEBI" id="CHEBI:140395"/>
        <dbReference type="EC" id="2.7.7.8"/>
    </reaction>
</comment>
<evidence type="ECO:0000256" key="7">
    <source>
        <dbReference type="ARBA" id="ARBA00022842"/>
    </source>
</evidence>
<name>A0AA51RRW9_9GAMM</name>
<dbReference type="SUPFAM" id="SSF55666">
    <property type="entry name" value="Ribonuclease PH domain 2-like"/>
    <property type="match status" value="2"/>
</dbReference>
<comment type="similarity">
    <text evidence="2 9">Belongs to the polyribonucleotide nucleotidyltransferase family.</text>
</comment>
<dbReference type="FunFam" id="3.30.230.70:FF:000001">
    <property type="entry name" value="Polyribonucleotide nucleotidyltransferase"/>
    <property type="match status" value="1"/>
</dbReference>
<dbReference type="FunFam" id="3.30.230.70:FF:000002">
    <property type="entry name" value="Polyribonucleotide nucleotidyltransferase"/>
    <property type="match status" value="1"/>
</dbReference>
<dbReference type="InterPro" id="IPR036612">
    <property type="entry name" value="KH_dom_type_1_sf"/>
</dbReference>
<dbReference type="Pfam" id="PF01138">
    <property type="entry name" value="RNase_PH"/>
    <property type="match status" value="2"/>
</dbReference>
<dbReference type="CDD" id="cd04472">
    <property type="entry name" value="S1_PNPase"/>
    <property type="match status" value="1"/>
</dbReference>
<dbReference type="PANTHER" id="PTHR11252:SF0">
    <property type="entry name" value="POLYRIBONUCLEOTIDE NUCLEOTIDYLTRANSFERASE 1, MITOCHONDRIAL"/>
    <property type="match status" value="1"/>
</dbReference>
<evidence type="ECO:0000256" key="5">
    <source>
        <dbReference type="ARBA" id="ARBA00022695"/>
    </source>
</evidence>
<dbReference type="PANTHER" id="PTHR11252">
    <property type="entry name" value="POLYRIBONUCLEOTIDE NUCLEOTIDYLTRANSFERASE"/>
    <property type="match status" value="1"/>
</dbReference>
<dbReference type="HAMAP" id="MF_01595">
    <property type="entry name" value="PNPase"/>
    <property type="match status" value="1"/>
</dbReference>
<feature type="binding site" evidence="9">
    <location>
        <position position="491"/>
    </location>
    <ligand>
        <name>Mg(2+)</name>
        <dbReference type="ChEBI" id="CHEBI:18420"/>
    </ligand>
</feature>
<dbReference type="InterPro" id="IPR015847">
    <property type="entry name" value="ExoRNase_PH_dom2"/>
</dbReference>
<dbReference type="SUPFAM" id="SSF54791">
    <property type="entry name" value="Eukaryotic type KH-domain (KH-domain type I)"/>
    <property type="match status" value="1"/>
</dbReference>
<dbReference type="InterPro" id="IPR001247">
    <property type="entry name" value="ExoRNase_PH_dom1"/>
</dbReference>
<dbReference type="PIRSF" id="PIRSF005499">
    <property type="entry name" value="PNPase"/>
    <property type="match status" value="1"/>
</dbReference>
<evidence type="ECO:0000256" key="8">
    <source>
        <dbReference type="ARBA" id="ARBA00022884"/>
    </source>
</evidence>
<keyword evidence="5 9" id="KW-0548">Nucleotidyltransferase</keyword>
<dbReference type="EC" id="2.7.7.8" evidence="9"/>
<feature type="binding site" evidence="9">
    <location>
        <position position="485"/>
    </location>
    <ligand>
        <name>Mg(2+)</name>
        <dbReference type="ChEBI" id="CHEBI:18420"/>
    </ligand>
</feature>
<dbReference type="NCBIfam" id="NF008805">
    <property type="entry name" value="PRK11824.1"/>
    <property type="match status" value="1"/>
</dbReference>
<dbReference type="Pfam" id="PF03726">
    <property type="entry name" value="PNPase"/>
    <property type="match status" value="1"/>
</dbReference>
<dbReference type="SMART" id="SM00322">
    <property type="entry name" value="KH"/>
    <property type="match status" value="1"/>
</dbReference>
<dbReference type="InterPro" id="IPR012340">
    <property type="entry name" value="NA-bd_OB-fold"/>
</dbReference>
<dbReference type="GO" id="GO:0003723">
    <property type="term" value="F:RNA binding"/>
    <property type="evidence" value="ECO:0007669"/>
    <property type="project" value="UniProtKB-UniRule"/>
</dbReference>
<dbReference type="CDD" id="cd11363">
    <property type="entry name" value="RNase_PH_PNPase_1"/>
    <property type="match status" value="1"/>
</dbReference>
<feature type="domain" description="S1 motif" evidence="10">
    <location>
        <begin position="621"/>
        <end position="689"/>
    </location>
</feature>
<dbReference type="NCBIfam" id="TIGR03591">
    <property type="entry name" value="polynuc_phos"/>
    <property type="match status" value="1"/>
</dbReference>
<dbReference type="AlphaFoldDB" id="A0AA51RRW9"/>
<dbReference type="Pfam" id="PF00575">
    <property type="entry name" value="S1"/>
    <property type="match status" value="1"/>
</dbReference>
<comment type="subcellular location">
    <subcellularLocation>
        <location evidence="1 9">Cytoplasm</location>
    </subcellularLocation>
</comment>
<evidence type="ECO:0000256" key="6">
    <source>
        <dbReference type="ARBA" id="ARBA00022723"/>
    </source>
</evidence>
<dbReference type="RefSeq" id="WP_309201683.1">
    <property type="nucleotide sequence ID" value="NZ_CP133548.1"/>
</dbReference>
<dbReference type="InterPro" id="IPR003029">
    <property type="entry name" value="S1_domain"/>
</dbReference>
<dbReference type="InterPro" id="IPR004087">
    <property type="entry name" value="KH_dom"/>
</dbReference>
<keyword evidence="7 9" id="KW-0460">Magnesium</keyword>
<dbReference type="PROSITE" id="PS50084">
    <property type="entry name" value="KH_TYPE_1"/>
    <property type="match status" value="1"/>
</dbReference>
<dbReference type="Gene3D" id="2.40.50.140">
    <property type="entry name" value="Nucleic acid-binding proteins"/>
    <property type="match status" value="1"/>
</dbReference>
<dbReference type="GO" id="GO:0000175">
    <property type="term" value="F:3'-5'-RNA exonuclease activity"/>
    <property type="evidence" value="ECO:0007669"/>
    <property type="project" value="TreeGrafter"/>
</dbReference>
<comment type="cofactor">
    <cofactor evidence="9">
        <name>Mg(2+)</name>
        <dbReference type="ChEBI" id="CHEBI:18420"/>
    </cofactor>
</comment>
<dbReference type="CDD" id="cd02393">
    <property type="entry name" value="KH-I_PNPase"/>
    <property type="match status" value="1"/>
</dbReference>
<keyword evidence="6 9" id="KW-0479">Metal-binding</keyword>
<evidence type="ECO:0000256" key="1">
    <source>
        <dbReference type="ARBA" id="ARBA00004496"/>
    </source>
</evidence>
<dbReference type="Gene3D" id="3.30.230.70">
    <property type="entry name" value="GHMP Kinase, N-terminal domain"/>
    <property type="match status" value="2"/>
</dbReference>
<evidence type="ECO:0000256" key="9">
    <source>
        <dbReference type="HAMAP-Rule" id="MF_01595"/>
    </source>
</evidence>
<dbReference type="Pfam" id="PF03725">
    <property type="entry name" value="RNase_PH_C"/>
    <property type="match status" value="1"/>
</dbReference>
<dbReference type="GO" id="GO:0006396">
    <property type="term" value="P:RNA processing"/>
    <property type="evidence" value="ECO:0007669"/>
    <property type="project" value="InterPro"/>
</dbReference>
<dbReference type="Pfam" id="PF00013">
    <property type="entry name" value="KH_1"/>
    <property type="match status" value="1"/>
</dbReference>
<dbReference type="InterPro" id="IPR036345">
    <property type="entry name" value="ExoRNase_PH_dom2_sf"/>
</dbReference>
<dbReference type="FunFam" id="2.40.50.140:FF:000023">
    <property type="entry name" value="Polyribonucleotide nucleotidyltransferase"/>
    <property type="match status" value="1"/>
</dbReference>
<dbReference type="FunFam" id="3.30.1370.10:FF:000001">
    <property type="entry name" value="Polyribonucleotide nucleotidyltransferase"/>
    <property type="match status" value="1"/>
</dbReference>
<dbReference type="Proteomes" id="UP001239782">
    <property type="component" value="Chromosome"/>
</dbReference>
<keyword evidence="12" id="KW-1185">Reference proteome</keyword>
<dbReference type="CDD" id="cd11364">
    <property type="entry name" value="RNase_PH_PNPase_2"/>
    <property type="match status" value="1"/>
</dbReference>
<evidence type="ECO:0000256" key="3">
    <source>
        <dbReference type="ARBA" id="ARBA00022490"/>
    </source>
</evidence>
<keyword evidence="4 9" id="KW-0808">Transferase</keyword>
<dbReference type="GO" id="GO:0006402">
    <property type="term" value="P:mRNA catabolic process"/>
    <property type="evidence" value="ECO:0007669"/>
    <property type="project" value="UniProtKB-UniRule"/>
</dbReference>
<dbReference type="EMBL" id="CP133548">
    <property type="protein sequence ID" value="WMS86538.1"/>
    <property type="molecule type" value="Genomic_DNA"/>
</dbReference>
<sequence>MNPIKRTFPFGGRTVTLETGEIARQATSAVVVDVEGTTVLVTVVGKKEAREGQDFFPLTVNYQEKTYAAGKIPGGFFKREGRPSERETLIARLIDRPIRPLFADGFKNDVQVIATVISINPEVEPDIVTMLGTSAALATSGIPFNGPIGAARVGYKDGEYLLNPAMSEVATSDLDLVVAGTQDAVLMVESEAKELSESVMLGAVMFGHSEMQVAIKAIQEFAEAVATPAWDWKPEAENTELKAKVAAIAEAQVVEAYQIADKMARKDQLSVIADKVVAELVVEGSDLAEDEVRDVFHSLEKSVVRSRIVNGSPRIDGRDNDMIRALYVKTGVLPRVHGSALFTRGETQALVAATLGTERDAQIVDNLMGEYKDTFMLHYNFPPYCVGETGMVGSPKRREIGHGKLAKRGIQAVIPAQSEFPYTLRVVSEITESNGSSSMASVCGTSLALMDAGVPLKAPVAGIAMGLVKEGEKYVVLSDILGDEDHLGDMDFKVAGSDNGITALQMDIKIEGITKEIMEVALHQAKAGRLHILKTMNEAINTHRADISAYAPRITSIKIDPEKISEVIGKGGSTIRSITEETGATIEIDDDGTVRIAAVDKTAGDAAEQRIRDIVEDIEPGSIYEGKVARIADFGAFVNLKPGKDGLVHISQIAHERVNKVTDYLNVGDVVKVKVLEIDRQGRVRLSMKELIDPPAKEEAAPEADSE</sequence>
<dbReference type="InterPro" id="IPR004088">
    <property type="entry name" value="KH_dom_type_1"/>
</dbReference>
<dbReference type="InterPro" id="IPR020568">
    <property type="entry name" value="Ribosomal_Su5_D2-typ_SF"/>
</dbReference>
<reference evidence="11 12" key="1">
    <citation type="submission" date="2023-08" db="EMBL/GenBank/DDBJ databases">
        <title>Pleionea litopenaei sp. nov., isolated from stomach of juvenile Litopenaeus vannamei.</title>
        <authorList>
            <person name="Rho A.M."/>
            <person name="Hwang C.Y."/>
        </authorList>
    </citation>
    <scope>NUCLEOTIDE SEQUENCE [LARGE SCALE GENOMIC DNA]</scope>
    <source>
        <strain evidence="11 12">HL-JVS1</strain>
    </source>
</reference>
<dbReference type="GO" id="GO:0000287">
    <property type="term" value="F:magnesium ion binding"/>
    <property type="evidence" value="ECO:0007669"/>
    <property type="project" value="UniProtKB-UniRule"/>
</dbReference>
<dbReference type="GO" id="GO:0004654">
    <property type="term" value="F:polyribonucleotide nucleotidyltransferase activity"/>
    <property type="evidence" value="ECO:0007669"/>
    <property type="project" value="UniProtKB-UniRule"/>
</dbReference>
<protein>
    <recommendedName>
        <fullName evidence="9">Polyribonucleotide nucleotidyltransferase</fullName>
        <ecNumber evidence="9">2.7.7.8</ecNumber>
    </recommendedName>
    <alternativeName>
        <fullName evidence="9">Polynucleotide phosphorylase</fullName>
        <shortName evidence="9">PNPase</shortName>
    </alternativeName>
</protein>
<accession>A0AA51RRW9</accession>
<dbReference type="InterPro" id="IPR015848">
    <property type="entry name" value="PNPase_PH_RNA-bd_bac/org-type"/>
</dbReference>
<dbReference type="GO" id="GO:0005829">
    <property type="term" value="C:cytosol"/>
    <property type="evidence" value="ECO:0007669"/>
    <property type="project" value="TreeGrafter"/>
</dbReference>